<keyword evidence="2" id="KW-1185">Reference proteome</keyword>
<name>A0ABT9SKJ3_9FLAO</name>
<evidence type="ECO:0000313" key="1">
    <source>
        <dbReference type="EMBL" id="MDP9959958.1"/>
    </source>
</evidence>
<dbReference type="EMBL" id="JAUSRL010000002">
    <property type="protein sequence ID" value="MDP9959958.1"/>
    <property type="molecule type" value="Genomic_DNA"/>
</dbReference>
<comment type="caution">
    <text evidence="1">The sequence shown here is derived from an EMBL/GenBank/DDBJ whole genome shotgun (WGS) entry which is preliminary data.</text>
</comment>
<reference evidence="1 2" key="1">
    <citation type="submission" date="2023-07" db="EMBL/GenBank/DDBJ databases">
        <title>Sorghum-associated microbial communities from plants grown in Nebraska, USA.</title>
        <authorList>
            <person name="Schachtman D."/>
        </authorList>
    </citation>
    <scope>NUCLEOTIDE SEQUENCE [LARGE SCALE GENOMIC DNA]</scope>
    <source>
        <strain evidence="1 2">CC351</strain>
    </source>
</reference>
<protein>
    <submittedName>
        <fullName evidence="1">Uncharacterized protein</fullName>
    </submittedName>
</protein>
<evidence type="ECO:0000313" key="2">
    <source>
        <dbReference type="Proteomes" id="UP001235513"/>
    </source>
</evidence>
<proteinExistence type="predicted"/>
<organism evidence="1 2">
    <name type="scientific">Chryseobacterium lathyri</name>
    <dbReference type="NCBI Taxonomy" id="395933"/>
    <lineage>
        <taxon>Bacteria</taxon>
        <taxon>Pseudomonadati</taxon>
        <taxon>Bacteroidota</taxon>
        <taxon>Flavobacteriia</taxon>
        <taxon>Flavobacteriales</taxon>
        <taxon>Weeksellaceae</taxon>
        <taxon>Chryseobacterium group</taxon>
        <taxon>Chryseobacterium</taxon>
    </lineage>
</organism>
<sequence length="43" mass="5200">MKYPILKAEINHHLSDELLEKMYGKLKEIQVHFNVHDKNKPRN</sequence>
<gene>
    <name evidence="1" type="ORF">J2T04_001837</name>
</gene>
<dbReference type="Proteomes" id="UP001235513">
    <property type="component" value="Unassembled WGS sequence"/>
</dbReference>
<accession>A0ABT9SKJ3</accession>